<dbReference type="InterPro" id="IPR030465">
    <property type="entry name" value="CEP131"/>
</dbReference>
<dbReference type="AlphaFoldDB" id="A0AB34HPT9"/>
<feature type="compositionally biased region" description="Basic and acidic residues" evidence="2">
    <location>
        <begin position="201"/>
        <end position="217"/>
    </location>
</feature>
<sequence>MTSKSERGTGPVGASSQAQGPRTRPRQLPRLQAEPSPRGQERGALSGGCEPFSALPVSNIIKAATDEGEGSSLGKPQKNAARSNHTVQNNSGGTAGQLRRKEVTEEEAERFIHQVNQAAITIQRWYRHQVQRRRAGAARLEHLLASKREEPLATWERGACPLWGREMAGWGNPIFPVKPTMARLLQGQRQRLGEGTLLDQHQQKEVARRKAREEKARQARRAAIQELQQKRAQKSGNADCGLLKRPGETGKPQTTQEPTLRPGSAAQQTRKANNTGAGLRTAGLEDPCQPAHDSSPEPRQLPEDKPQDASSQDVAGEGLEALGPAGSRAKSRATLDELLDTLKLLEQEPEPLPRPEAYHKDKYAWTDEEDDSSSLTADNLEKFGKLSVAACPREDGTLLSEAKLQSIMSFLDEMEKSGQGPPASAPQGPMPEEGLGRLEPASEVSTSVMRLQLEVEEKKQAMVLLQRALAQQRDLTIRRVKETEKELGRQLRQQKEHYEATIQRHLSFIDQKRAASSPVGTRAGPVHTSLTGCCSPAPSDAPHSRNPPPTHGRAPQPSVVGGQQQQLIGDKKALGEKCEALVAELKQGDQRLKDKEAQMQEQHELEIKKLKELMSATEKVRREKWINEKTRKIKEITVKGGCRCAQSCHSGGVIVGVSSLEPEIQKLIAKHKQEVKKLKSLHAVELLQADERAAQRYGRQAEELREHLEREKEALGRQEWERAQQRFEQHLEQEQRALQQQRRRLYNEVAEEKERLGQQAARQRAELDELRRQLEESSSAGGRALRAEFEKGREEQERRHQMELKALKDQLEVEKQMWEANSAKKEGIPKSPCGHPSASSANLSRPPKPSGPPLQEAWLLNRERELKEEIRRGRDKEIELVIHRLEADMTLAREENERAAESRVKHLRDKYEAELSELEQSERKLQERCAELKGRLGEAEGENVRLQGLVRQKEKELADVKAVNEQLAGERSSLAQVLRQEFADRLAASEEENRQVRAELAELRARQRLELEQLTREKQAELEEVHGRSCHWLLQAAQCRSQQGWDNVGRSGPSCSSGDGGPPPATLLHSELQAGVGVWQGHRTEAHRTLPRRVKLALAKKEEAVSSLRKQHEVGPHGRPSWGSRGGSGLTRMDGLLQAAMKRADHLEELLEQRRRPFPSAK</sequence>
<feature type="region of interest" description="Disordered" evidence="2">
    <location>
        <begin position="1104"/>
        <end position="1137"/>
    </location>
</feature>
<feature type="compositionally biased region" description="Low complexity" evidence="2">
    <location>
        <begin position="315"/>
        <end position="326"/>
    </location>
</feature>
<feature type="coiled-coil region" evidence="1">
    <location>
        <begin position="578"/>
        <end position="620"/>
    </location>
</feature>
<feature type="region of interest" description="Disordered" evidence="2">
    <location>
        <begin position="513"/>
        <end position="565"/>
    </location>
</feature>
<feature type="region of interest" description="Disordered" evidence="2">
    <location>
        <begin position="1"/>
        <end position="51"/>
    </location>
</feature>
<comment type="caution">
    <text evidence="3">The sequence shown here is derived from an EMBL/GenBank/DDBJ whole genome shotgun (WGS) entry which is preliminary data.</text>
</comment>
<reference evidence="3 4" key="1">
    <citation type="submission" date="2022-11" db="EMBL/GenBank/DDBJ databases">
        <title>Whole genome sequence of Eschrichtius robustus ER-17-0199.</title>
        <authorList>
            <person name="Bruniche-Olsen A."/>
            <person name="Black A.N."/>
            <person name="Fields C.J."/>
            <person name="Walden K."/>
            <person name="Dewoody J.A."/>
        </authorList>
    </citation>
    <scope>NUCLEOTIDE SEQUENCE [LARGE SCALE GENOMIC DNA]</scope>
    <source>
        <strain evidence="3">ER-17-0199</strain>
        <tissue evidence="3">Blubber</tissue>
    </source>
</reference>
<evidence type="ECO:0000313" key="4">
    <source>
        <dbReference type="Proteomes" id="UP001159641"/>
    </source>
</evidence>
<feature type="coiled-coil region" evidence="1">
    <location>
        <begin position="882"/>
        <end position="1024"/>
    </location>
</feature>
<keyword evidence="1" id="KW-0175">Coiled coil</keyword>
<feature type="compositionally biased region" description="Low complexity" evidence="2">
    <location>
        <begin position="555"/>
        <end position="565"/>
    </location>
</feature>
<feature type="compositionally biased region" description="Basic and acidic residues" evidence="2">
    <location>
        <begin position="294"/>
        <end position="307"/>
    </location>
</feature>
<feature type="compositionally biased region" description="Low complexity" evidence="2">
    <location>
        <begin position="417"/>
        <end position="427"/>
    </location>
</feature>
<name>A0AB34HPT9_ESCRO</name>
<evidence type="ECO:0008006" key="5">
    <source>
        <dbReference type="Google" id="ProtNLM"/>
    </source>
</evidence>
<keyword evidence="4" id="KW-1185">Reference proteome</keyword>
<feature type="region of interest" description="Disordered" evidence="2">
    <location>
        <begin position="414"/>
        <end position="437"/>
    </location>
</feature>
<organism evidence="3 4">
    <name type="scientific">Eschrichtius robustus</name>
    <name type="common">California gray whale</name>
    <name type="synonym">Eschrichtius gibbosus</name>
    <dbReference type="NCBI Taxonomy" id="9764"/>
    <lineage>
        <taxon>Eukaryota</taxon>
        <taxon>Metazoa</taxon>
        <taxon>Chordata</taxon>
        <taxon>Craniata</taxon>
        <taxon>Vertebrata</taxon>
        <taxon>Euteleostomi</taxon>
        <taxon>Mammalia</taxon>
        <taxon>Eutheria</taxon>
        <taxon>Laurasiatheria</taxon>
        <taxon>Artiodactyla</taxon>
        <taxon>Whippomorpha</taxon>
        <taxon>Cetacea</taxon>
        <taxon>Mysticeti</taxon>
        <taxon>Eschrichtiidae</taxon>
        <taxon>Eschrichtius</taxon>
    </lineage>
</organism>
<dbReference type="EMBL" id="JAIQCJ010001017">
    <property type="protein sequence ID" value="KAJ8793071.1"/>
    <property type="molecule type" value="Genomic_DNA"/>
</dbReference>
<dbReference type="GO" id="GO:0034451">
    <property type="term" value="C:centriolar satellite"/>
    <property type="evidence" value="ECO:0007669"/>
    <property type="project" value="TreeGrafter"/>
</dbReference>
<dbReference type="GO" id="GO:0010824">
    <property type="term" value="P:regulation of centrosome duplication"/>
    <property type="evidence" value="ECO:0007669"/>
    <property type="project" value="TreeGrafter"/>
</dbReference>
<feature type="compositionally biased region" description="Polar residues" evidence="2">
    <location>
        <begin position="265"/>
        <end position="276"/>
    </location>
</feature>
<feature type="region of interest" description="Disordered" evidence="2">
    <location>
        <begin position="770"/>
        <end position="799"/>
    </location>
</feature>
<dbReference type="PANTHER" id="PTHR31540:SF1">
    <property type="entry name" value="CENTROSOMAL PROTEIN OF 131 KDA"/>
    <property type="match status" value="1"/>
</dbReference>
<feature type="region of interest" description="Disordered" evidence="2">
    <location>
        <begin position="66"/>
        <end position="102"/>
    </location>
</feature>
<dbReference type="PANTHER" id="PTHR31540">
    <property type="entry name" value="CENTROSOMAL PROTEIN OF 131 KDA"/>
    <property type="match status" value="1"/>
</dbReference>
<gene>
    <name evidence="3" type="ORF">J1605_003748</name>
</gene>
<evidence type="ECO:0000256" key="2">
    <source>
        <dbReference type="SAM" id="MobiDB-lite"/>
    </source>
</evidence>
<dbReference type="GO" id="GO:0035735">
    <property type="term" value="P:intraciliary transport involved in cilium assembly"/>
    <property type="evidence" value="ECO:0007669"/>
    <property type="project" value="InterPro"/>
</dbReference>
<feature type="coiled-coil region" evidence="1">
    <location>
        <begin position="448"/>
        <end position="497"/>
    </location>
</feature>
<dbReference type="GO" id="GO:0005929">
    <property type="term" value="C:cilium"/>
    <property type="evidence" value="ECO:0007669"/>
    <property type="project" value="GOC"/>
</dbReference>
<proteinExistence type="predicted"/>
<feature type="region of interest" description="Disordered" evidence="2">
    <location>
        <begin position="1045"/>
        <end position="1064"/>
    </location>
</feature>
<accession>A0AB34HPT9</accession>
<evidence type="ECO:0000313" key="3">
    <source>
        <dbReference type="EMBL" id="KAJ8793071.1"/>
    </source>
</evidence>
<feature type="compositionally biased region" description="Basic and acidic residues" evidence="2">
    <location>
        <begin position="785"/>
        <end position="799"/>
    </location>
</feature>
<feature type="region of interest" description="Disordered" evidence="2">
    <location>
        <begin position="822"/>
        <end position="858"/>
    </location>
</feature>
<feature type="region of interest" description="Disordered" evidence="2">
    <location>
        <begin position="193"/>
        <end position="333"/>
    </location>
</feature>
<dbReference type="Proteomes" id="UP001159641">
    <property type="component" value="Unassembled WGS sequence"/>
</dbReference>
<evidence type="ECO:0000256" key="1">
    <source>
        <dbReference type="SAM" id="Coils"/>
    </source>
</evidence>
<feature type="compositionally biased region" description="Basic and acidic residues" evidence="2">
    <location>
        <begin position="1104"/>
        <end position="1116"/>
    </location>
</feature>
<protein>
    <recommendedName>
        <fullName evidence="5">Centrosomal protein of 131 kDa</fullName>
    </recommendedName>
</protein>
<feature type="compositionally biased region" description="Polar residues" evidence="2">
    <location>
        <begin position="80"/>
        <end position="92"/>
    </location>
</feature>